<dbReference type="PROSITE" id="PS00953">
    <property type="entry name" value="GLYCOSYL_HYDROL_F25_1"/>
    <property type="match status" value="1"/>
</dbReference>
<evidence type="ECO:0000256" key="5">
    <source>
        <dbReference type="SAM" id="MobiDB-lite"/>
    </source>
</evidence>
<comment type="catalytic activity">
    <reaction evidence="4">
        <text>Hydrolysis of (1-&gt;4)-beta-linkages between N-acetylmuramic acid and N-acetyl-D-glucosamine residues in a peptidoglycan and between N-acetyl-D-glucosamine residues in chitodextrins.</text>
        <dbReference type="EC" id="3.2.1.17"/>
    </reaction>
</comment>
<evidence type="ECO:0000256" key="4">
    <source>
        <dbReference type="RuleBase" id="RU361176"/>
    </source>
</evidence>
<dbReference type="SMART" id="SM00641">
    <property type="entry name" value="Glyco_25"/>
    <property type="match status" value="1"/>
</dbReference>
<dbReference type="Gene3D" id="3.10.350.10">
    <property type="entry name" value="LysM domain"/>
    <property type="match status" value="2"/>
</dbReference>
<dbReference type="RefSeq" id="WP_136358949.1">
    <property type="nucleotide sequence ID" value="NZ_CP046266.1"/>
</dbReference>
<dbReference type="InterPro" id="IPR018392">
    <property type="entry name" value="LysM"/>
</dbReference>
<dbReference type="GO" id="GO:0009253">
    <property type="term" value="P:peptidoglycan catabolic process"/>
    <property type="evidence" value="ECO:0007669"/>
    <property type="project" value="InterPro"/>
</dbReference>
<feature type="region of interest" description="Disordered" evidence="5">
    <location>
        <begin position="235"/>
        <end position="254"/>
    </location>
</feature>
<evidence type="ECO:0000256" key="2">
    <source>
        <dbReference type="ARBA" id="ARBA00022801"/>
    </source>
</evidence>
<dbReference type="AlphaFoldDB" id="A0A4S4BLI4"/>
<accession>A0A4S4BLI4</accession>
<dbReference type="CDD" id="cd00118">
    <property type="entry name" value="LysM"/>
    <property type="match status" value="2"/>
</dbReference>
<dbReference type="Pfam" id="PF01183">
    <property type="entry name" value="Glyco_hydro_25"/>
    <property type="match status" value="1"/>
</dbReference>
<dbReference type="EC" id="3.2.1.17" evidence="4"/>
<evidence type="ECO:0000313" key="7">
    <source>
        <dbReference type="EMBL" id="THF74679.1"/>
    </source>
</evidence>
<dbReference type="PROSITE" id="PS51782">
    <property type="entry name" value="LYSM"/>
    <property type="match status" value="1"/>
</dbReference>
<keyword evidence="2 4" id="KW-0378">Hydrolase</keyword>
<feature type="domain" description="LysM" evidence="6">
    <location>
        <begin position="259"/>
        <end position="303"/>
    </location>
</feature>
<dbReference type="InterPro" id="IPR017853">
    <property type="entry name" value="GH"/>
</dbReference>
<dbReference type="SUPFAM" id="SSF51445">
    <property type="entry name" value="(Trans)glycosidases"/>
    <property type="match status" value="1"/>
</dbReference>
<gene>
    <name evidence="7" type="ORF">E6W99_25005</name>
</gene>
<dbReference type="GO" id="GO:0003796">
    <property type="term" value="F:lysozyme activity"/>
    <property type="evidence" value="ECO:0007669"/>
    <property type="project" value="UniProtKB-EC"/>
</dbReference>
<dbReference type="InterPro" id="IPR008270">
    <property type="entry name" value="Glyco_hydro_25_AS"/>
</dbReference>
<evidence type="ECO:0000256" key="3">
    <source>
        <dbReference type="ARBA" id="ARBA00023295"/>
    </source>
</evidence>
<proteinExistence type="inferred from homology"/>
<dbReference type="PROSITE" id="PS51904">
    <property type="entry name" value="GLYCOSYL_HYDROL_F25_2"/>
    <property type="match status" value="1"/>
</dbReference>
<dbReference type="GO" id="GO:0016998">
    <property type="term" value="P:cell wall macromolecule catabolic process"/>
    <property type="evidence" value="ECO:0007669"/>
    <property type="project" value="InterPro"/>
</dbReference>
<reference evidence="7 8" key="1">
    <citation type="submission" date="2019-04" db="EMBL/GenBank/DDBJ databases">
        <title>Bacillus sediminilitoris sp. nov., isolated from a tidal flat sediment on the East China Sea.</title>
        <authorList>
            <person name="Wei Y."/>
            <person name="Mao H."/>
            <person name="Fang J."/>
        </authorList>
    </citation>
    <scope>NUCLEOTIDE SEQUENCE [LARGE SCALE GENOMIC DNA]</scope>
    <source>
        <strain evidence="7 8">DSL-17</strain>
    </source>
</reference>
<feature type="compositionally biased region" description="Basic and acidic residues" evidence="5">
    <location>
        <begin position="238"/>
        <end position="250"/>
    </location>
</feature>
<dbReference type="GO" id="GO:0016052">
    <property type="term" value="P:carbohydrate catabolic process"/>
    <property type="evidence" value="ECO:0007669"/>
    <property type="project" value="TreeGrafter"/>
</dbReference>
<evidence type="ECO:0000259" key="6">
    <source>
        <dbReference type="PROSITE" id="PS51782"/>
    </source>
</evidence>
<dbReference type="EMBL" id="SSNT01000034">
    <property type="protein sequence ID" value="THF74679.1"/>
    <property type="molecule type" value="Genomic_DNA"/>
</dbReference>
<dbReference type="OrthoDB" id="9802228at2"/>
<dbReference type="Proteomes" id="UP000310334">
    <property type="component" value="Unassembled WGS sequence"/>
</dbReference>
<dbReference type="SMART" id="SM00257">
    <property type="entry name" value="LysM"/>
    <property type="match status" value="2"/>
</dbReference>
<dbReference type="Pfam" id="PF01476">
    <property type="entry name" value="LysM"/>
    <property type="match status" value="2"/>
</dbReference>
<sequence>MKTFKGIDVSHWQGKIDWKKVRHAGIDFVLIKATEGVGFTDPMFKVNAKGALAQNFPKGVGAYHFARITSVADALEEANYFVAVTKEFNFTGPLVLDLETNKAKLNKEQLTMAAEAFLDLVKRESEKNVALYVNKNFHDNYIHKIDVPLWLARYRDESRGPGVECDIWQYTDTGRVEGISGPVDMNIAYGDITMTKQSENALNHGEYRTEKGDTLSHLAATFKTTIKELLQLNQSSNPHDDQNRKHEGKESAAAIPSHKYYTIKSGDTLSAIALRNKTSVKQLQQWNKIKNANKIYAGQKIRVK</sequence>
<dbReference type="PANTHER" id="PTHR34135">
    <property type="entry name" value="LYSOZYME"/>
    <property type="match status" value="1"/>
</dbReference>
<protein>
    <recommendedName>
        <fullName evidence="4">Lysozyme</fullName>
        <ecNumber evidence="4">3.2.1.17</ecNumber>
    </recommendedName>
</protein>
<comment type="caution">
    <text evidence="7">The sequence shown here is derived from an EMBL/GenBank/DDBJ whole genome shotgun (WGS) entry which is preliminary data.</text>
</comment>
<dbReference type="InterPro" id="IPR002053">
    <property type="entry name" value="Glyco_hydro_25"/>
</dbReference>
<evidence type="ECO:0000313" key="8">
    <source>
        <dbReference type="Proteomes" id="UP000310334"/>
    </source>
</evidence>
<keyword evidence="3 4" id="KW-0326">Glycosidase</keyword>
<evidence type="ECO:0000256" key="1">
    <source>
        <dbReference type="ARBA" id="ARBA00010646"/>
    </source>
</evidence>
<dbReference type="InterPro" id="IPR036779">
    <property type="entry name" value="LysM_dom_sf"/>
</dbReference>
<dbReference type="SUPFAM" id="SSF54106">
    <property type="entry name" value="LysM domain"/>
    <property type="match status" value="1"/>
</dbReference>
<dbReference type="Gene3D" id="3.20.20.80">
    <property type="entry name" value="Glycosidases"/>
    <property type="match status" value="1"/>
</dbReference>
<dbReference type="InterPro" id="IPR018077">
    <property type="entry name" value="Glyco_hydro_fam25_subgr"/>
</dbReference>
<keyword evidence="8" id="KW-1185">Reference proteome</keyword>
<comment type="similarity">
    <text evidence="1 4">Belongs to the glycosyl hydrolase 25 family.</text>
</comment>
<name>A0A4S4BLI4_9BACI</name>
<organism evidence="7 8">
    <name type="scientific">Metabacillus sediminilitoris</name>
    <dbReference type="NCBI Taxonomy" id="2567941"/>
    <lineage>
        <taxon>Bacteria</taxon>
        <taxon>Bacillati</taxon>
        <taxon>Bacillota</taxon>
        <taxon>Bacilli</taxon>
        <taxon>Bacillales</taxon>
        <taxon>Bacillaceae</taxon>
        <taxon>Metabacillus</taxon>
    </lineage>
</organism>
<dbReference type="PANTHER" id="PTHR34135:SF2">
    <property type="entry name" value="LYSOZYME"/>
    <property type="match status" value="1"/>
</dbReference>